<name>A0A553N8U2_TIGCA</name>
<keyword evidence="3" id="KW-0677">Repeat</keyword>
<dbReference type="EMBL" id="VCGU01000459">
    <property type="protein sequence ID" value="TRY61853.1"/>
    <property type="molecule type" value="Genomic_DNA"/>
</dbReference>
<evidence type="ECO:0000313" key="12">
    <source>
        <dbReference type="EMBL" id="TRY61853.1"/>
    </source>
</evidence>
<dbReference type="Gene3D" id="3.30.710.10">
    <property type="entry name" value="Potassium Channel Kv1.1, Chain A"/>
    <property type="match status" value="1"/>
</dbReference>
<evidence type="ECO:0000256" key="1">
    <source>
        <dbReference type="ARBA" id="ARBA00004123"/>
    </source>
</evidence>
<proteinExistence type="predicted"/>
<keyword evidence="8" id="KW-0804">Transcription</keyword>
<dbReference type="GO" id="GO:0005634">
    <property type="term" value="C:nucleus"/>
    <property type="evidence" value="ECO:0007669"/>
    <property type="project" value="UniProtKB-SubCell"/>
</dbReference>
<dbReference type="GO" id="GO:0008270">
    <property type="term" value="F:zinc ion binding"/>
    <property type="evidence" value="ECO:0007669"/>
    <property type="project" value="UniProtKB-KW"/>
</dbReference>
<comment type="subcellular location">
    <subcellularLocation>
        <location evidence="1">Nucleus</location>
    </subcellularLocation>
</comment>
<evidence type="ECO:0000256" key="5">
    <source>
        <dbReference type="ARBA" id="ARBA00022833"/>
    </source>
</evidence>
<dbReference type="PANTHER" id="PTHR46105:SF5">
    <property type="entry name" value="ZINC FINGER AND BTB DOMAIN-CONTAINING PROTEIN 44 ISOFORM X1"/>
    <property type="match status" value="1"/>
</dbReference>
<keyword evidence="4" id="KW-0863">Zinc-finger</keyword>
<evidence type="ECO:0000256" key="7">
    <source>
        <dbReference type="ARBA" id="ARBA00023125"/>
    </source>
</evidence>
<keyword evidence="2" id="KW-0479">Metal-binding</keyword>
<organism evidence="12 13">
    <name type="scientific">Tigriopus californicus</name>
    <name type="common">Marine copepod</name>
    <dbReference type="NCBI Taxonomy" id="6832"/>
    <lineage>
        <taxon>Eukaryota</taxon>
        <taxon>Metazoa</taxon>
        <taxon>Ecdysozoa</taxon>
        <taxon>Arthropoda</taxon>
        <taxon>Crustacea</taxon>
        <taxon>Multicrustacea</taxon>
        <taxon>Hexanauplia</taxon>
        <taxon>Copepoda</taxon>
        <taxon>Harpacticoida</taxon>
        <taxon>Harpacticidae</taxon>
        <taxon>Tigriopus</taxon>
    </lineage>
</organism>
<reference evidence="12 13" key="1">
    <citation type="journal article" date="2018" name="Nat. Ecol. Evol.">
        <title>Genomic signatures of mitonuclear coevolution across populations of Tigriopus californicus.</title>
        <authorList>
            <person name="Barreto F.S."/>
            <person name="Watson E.T."/>
            <person name="Lima T.G."/>
            <person name="Willett C.S."/>
            <person name="Edmands S."/>
            <person name="Li W."/>
            <person name="Burton R.S."/>
        </authorList>
    </citation>
    <scope>NUCLEOTIDE SEQUENCE [LARGE SCALE GENOMIC DNA]</scope>
    <source>
        <strain evidence="12 13">San Diego</strain>
    </source>
</reference>
<dbReference type="Pfam" id="PF00651">
    <property type="entry name" value="BTB"/>
    <property type="match status" value="1"/>
</dbReference>
<evidence type="ECO:0000259" key="11">
    <source>
        <dbReference type="PROSITE" id="PS50097"/>
    </source>
</evidence>
<evidence type="ECO:0000256" key="6">
    <source>
        <dbReference type="ARBA" id="ARBA00023015"/>
    </source>
</evidence>
<keyword evidence="9" id="KW-0539">Nucleus</keyword>
<dbReference type="Proteomes" id="UP000318571">
    <property type="component" value="Chromosome 8"/>
</dbReference>
<keyword evidence="7" id="KW-0238">DNA-binding</keyword>
<sequence>MKRFCVDLSTFFTQLDPFPDFLQDIKIQCSDNVCLQGNKLLLCIGSPYLRHIMEFGTDPIIRLPGVPSKPMEKILTFLHQGELRLEDEEIHDFLNTASDLQIQGLEHEIADFLRSEAATPTLVVTEESSNHTNGPNNDQSEAETMALDHGIAMADSDDDSHDFPESSCDAQDTTFSAAETTLSAPESVLFSHEPITGARETAADIPATKNLVETKDLGSDFSLNTLEADTVPILLSSTLIVTSGAPHHEETFDRERSLENQVVEDEGVEYEDLEDEGVEVKEMEGKGVEDGDNVAEDVQNEDAENTDMNDQGVAGLEPTIPEVENDESMEALNSNSDAKYESKNPSQSLNMAKLLRDISNTTPMLPILKIPSFKLKVVEDPKLELGPNVLDDSGFGPSSDHDMANESTSATSHRKGSGSSRVGKSLQRRYRLRPRSSMVMGLSGKVWQCDKCNYWHYYQYALDRHQYCWNH</sequence>
<dbReference type="InterPro" id="IPR000210">
    <property type="entry name" value="BTB/POZ_dom"/>
</dbReference>
<evidence type="ECO:0000256" key="9">
    <source>
        <dbReference type="ARBA" id="ARBA00023242"/>
    </source>
</evidence>
<comment type="caution">
    <text evidence="12">The sequence shown here is derived from an EMBL/GenBank/DDBJ whole genome shotgun (WGS) entry which is preliminary data.</text>
</comment>
<dbReference type="GO" id="GO:0000978">
    <property type="term" value="F:RNA polymerase II cis-regulatory region sequence-specific DNA binding"/>
    <property type="evidence" value="ECO:0007669"/>
    <property type="project" value="TreeGrafter"/>
</dbReference>
<evidence type="ECO:0000256" key="2">
    <source>
        <dbReference type="ARBA" id="ARBA00022723"/>
    </source>
</evidence>
<dbReference type="SUPFAM" id="SSF54695">
    <property type="entry name" value="POZ domain"/>
    <property type="match status" value="1"/>
</dbReference>
<dbReference type="InterPro" id="IPR011333">
    <property type="entry name" value="SKP1/BTB/POZ_sf"/>
</dbReference>
<evidence type="ECO:0000256" key="4">
    <source>
        <dbReference type="ARBA" id="ARBA00022771"/>
    </source>
</evidence>
<protein>
    <recommendedName>
        <fullName evidence="11">BTB domain-containing protein</fullName>
    </recommendedName>
</protein>
<keyword evidence="5" id="KW-0862">Zinc</keyword>
<dbReference type="GO" id="GO:0000981">
    <property type="term" value="F:DNA-binding transcription factor activity, RNA polymerase II-specific"/>
    <property type="evidence" value="ECO:0007669"/>
    <property type="project" value="TreeGrafter"/>
</dbReference>
<evidence type="ECO:0000256" key="8">
    <source>
        <dbReference type="ARBA" id="ARBA00023163"/>
    </source>
</evidence>
<dbReference type="PANTHER" id="PTHR46105">
    <property type="entry name" value="AGAP004733-PA"/>
    <property type="match status" value="1"/>
</dbReference>
<evidence type="ECO:0000313" key="13">
    <source>
        <dbReference type="Proteomes" id="UP000318571"/>
    </source>
</evidence>
<keyword evidence="6" id="KW-0805">Transcription regulation</keyword>
<keyword evidence="13" id="KW-1185">Reference proteome</keyword>
<feature type="region of interest" description="Disordered" evidence="10">
    <location>
        <begin position="386"/>
        <end position="428"/>
    </location>
</feature>
<accession>A0A553N8U2</accession>
<evidence type="ECO:0000256" key="3">
    <source>
        <dbReference type="ARBA" id="ARBA00022737"/>
    </source>
</evidence>
<feature type="domain" description="BTB" evidence="11">
    <location>
        <begin position="23"/>
        <end position="87"/>
    </location>
</feature>
<dbReference type="AlphaFoldDB" id="A0A553N8U2"/>
<dbReference type="SMART" id="SM00225">
    <property type="entry name" value="BTB"/>
    <property type="match status" value="1"/>
</dbReference>
<dbReference type="PROSITE" id="PS50097">
    <property type="entry name" value="BTB"/>
    <property type="match status" value="1"/>
</dbReference>
<evidence type="ECO:0000256" key="10">
    <source>
        <dbReference type="SAM" id="MobiDB-lite"/>
    </source>
</evidence>
<gene>
    <name evidence="12" type="ORF">TCAL_11233</name>
</gene>
<dbReference type="InterPro" id="IPR050457">
    <property type="entry name" value="ZnFinger_BTB_dom_contain"/>
</dbReference>